<gene>
    <name evidence="2" type="ORF">NBG4_130038</name>
</gene>
<dbReference type="Proteomes" id="UP000245125">
    <property type="component" value="Unassembled WGS sequence"/>
</dbReference>
<evidence type="ECO:0000313" key="3">
    <source>
        <dbReference type="Proteomes" id="UP000245125"/>
    </source>
</evidence>
<feature type="transmembrane region" description="Helical" evidence="1">
    <location>
        <begin position="12"/>
        <end position="34"/>
    </location>
</feature>
<reference evidence="3" key="1">
    <citation type="submission" date="2018-03" db="EMBL/GenBank/DDBJ databases">
        <authorList>
            <person name="Zecchin S."/>
        </authorList>
    </citation>
    <scope>NUCLEOTIDE SEQUENCE [LARGE SCALE GENOMIC DNA]</scope>
</reference>
<dbReference type="AlphaFoldDB" id="A0A2U3QEZ1"/>
<organism evidence="2 3">
    <name type="scientific">Candidatus Sulfobium mesophilum</name>
    <dbReference type="NCBI Taxonomy" id="2016548"/>
    <lineage>
        <taxon>Bacteria</taxon>
        <taxon>Pseudomonadati</taxon>
        <taxon>Nitrospirota</taxon>
        <taxon>Nitrospiria</taxon>
        <taxon>Nitrospirales</taxon>
        <taxon>Nitrospiraceae</taxon>
        <taxon>Candidatus Sulfobium</taxon>
    </lineage>
</organism>
<evidence type="ECO:0000256" key="1">
    <source>
        <dbReference type="SAM" id="Phobius"/>
    </source>
</evidence>
<protein>
    <submittedName>
        <fullName evidence="2">Uncharacterized protein</fullName>
    </submittedName>
</protein>
<evidence type="ECO:0000313" key="2">
    <source>
        <dbReference type="EMBL" id="SPP99915.1"/>
    </source>
</evidence>
<proteinExistence type="predicted"/>
<keyword evidence="1" id="KW-0812">Transmembrane</keyword>
<name>A0A2U3QEZ1_9BACT</name>
<keyword evidence="3" id="KW-1185">Reference proteome</keyword>
<dbReference type="EMBL" id="OUUY01000035">
    <property type="protein sequence ID" value="SPP99915.1"/>
    <property type="molecule type" value="Genomic_DNA"/>
</dbReference>
<keyword evidence="1" id="KW-1133">Transmembrane helix</keyword>
<sequence length="140" mass="15328">MNLNSVVIRYHPPLCLIAAKLSAFMVFVSFIAALGGCSVAPSETTVAKAITDYFESSHYKVVDLKIGKIEGMPLSEKKYMGTPGYVVDIVSITIEAQEDKSVDIRRGNQVTFSNANVRLRQDMANKNTWQVSIISGITVP</sequence>
<keyword evidence="1" id="KW-0472">Membrane</keyword>
<accession>A0A2U3QEZ1</accession>